<name>W2FIV7_PHYNI</name>
<dbReference type="EMBL" id="KI690204">
    <property type="protein sequence ID" value="ETK70723.1"/>
    <property type="molecule type" value="Genomic_DNA"/>
</dbReference>
<proteinExistence type="predicted"/>
<sequence length="38" mass="4500">MTAPRLSPPKPKRKMQPGVRRLHYRRRLFGTTEVPRKG</sequence>
<dbReference type="AlphaFoldDB" id="W2FIV7"/>
<evidence type="ECO:0000313" key="2">
    <source>
        <dbReference type="EMBL" id="ETL24310.1"/>
    </source>
</evidence>
<dbReference type="EMBL" id="KI676886">
    <property type="protein sequence ID" value="ETL24310.1"/>
    <property type="molecule type" value="Genomic_DNA"/>
</dbReference>
<accession>W2FIV7</accession>
<evidence type="ECO:0000313" key="1">
    <source>
        <dbReference type="EMBL" id="ETK70723.1"/>
    </source>
</evidence>
<gene>
    <name evidence="1" type="ORF">L915_21953</name>
    <name evidence="2" type="ORF">L916_21678</name>
</gene>
<dbReference type="Proteomes" id="UP000053236">
    <property type="component" value="Unassembled WGS sequence"/>
</dbReference>
<reference evidence="2" key="2">
    <citation type="submission" date="2013-11" db="EMBL/GenBank/DDBJ databases">
        <title>The Genome Sequence of Phytophthora parasitica CJ05E6.</title>
        <authorList>
            <consortium name="The Broad Institute Genomics Platform"/>
            <person name="Russ C."/>
            <person name="Tyler B."/>
            <person name="Panabieres F."/>
            <person name="Shan W."/>
            <person name="Tripathy S."/>
            <person name="Grunwald N."/>
            <person name="Machado M."/>
            <person name="Johnson C.S."/>
            <person name="Arredondo F."/>
            <person name="Hong C."/>
            <person name="Coffey M."/>
            <person name="Young S.K."/>
            <person name="Zeng Q."/>
            <person name="Gargeya S."/>
            <person name="Fitzgerald M."/>
            <person name="Abouelleil A."/>
            <person name="Alvarado L."/>
            <person name="Chapman S.B."/>
            <person name="Gainer-Dewar J."/>
            <person name="Goldberg J."/>
            <person name="Griggs A."/>
            <person name="Gujja S."/>
            <person name="Hansen M."/>
            <person name="Howarth C."/>
            <person name="Imamovic A."/>
            <person name="Ireland A."/>
            <person name="Larimer J."/>
            <person name="McCowan C."/>
            <person name="Murphy C."/>
            <person name="Pearson M."/>
            <person name="Poon T.W."/>
            <person name="Priest M."/>
            <person name="Roberts A."/>
            <person name="Saif S."/>
            <person name="Shea T."/>
            <person name="Sykes S."/>
            <person name="Wortman J."/>
            <person name="Nusbaum C."/>
            <person name="Birren B."/>
        </authorList>
    </citation>
    <scope>NUCLEOTIDE SEQUENCE [LARGE SCALE GENOMIC DNA]</scope>
    <source>
        <strain evidence="2">CJ05E6</strain>
    </source>
</reference>
<organism evidence="1">
    <name type="scientific">Phytophthora nicotianae</name>
    <name type="common">Potato buckeye rot agent</name>
    <name type="synonym">Phytophthora parasitica</name>
    <dbReference type="NCBI Taxonomy" id="4792"/>
    <lineage>
        <taxon>Eukaryota</taxon>
        <taxon>Sar</taxon>
        <taxon>Stramenopiles</taxon>
        <taxon>Oomycota</taxon>
        <taxon>Peronosporomycetes</taxon>
        <taxon>Peronosporales</taxon>
        <taxon>Peronosporaceae</taxon>
        <taxon>Phytophthora</taxon>
    </lineage>
</organism>
<protein>
    <submittedName>
        <fullName evidence="1">Uncharacterized protein</fullName>
    </submittedName>
</protein>
<dbReference type="Proteomes" id="UP000053864">
    <property type="component" value="Unassembled WGS sequence"/>
</dbReference>
<reference evidence="1" key="1">
    <citation type="submission" date="2013-11" db="EMBL/GenBank/DDBJ databases">
        <title>The Genome Sequence of Phytophthora parasitica CJ02B3.</title>
        <authorList>
            <consortium name="The Broad Institute Genomics Platform"/>
            <person name="Russ C."/>
            <person name="Tyler B."/>
            <person name="Panabieres F."/>
            <person name="Shan W."/>
            <person name="Tripathy S."/>
            <person name="Grunwald N."/>
            <person name="Machado M."/>
            <person name="Johnson C.S."/>
            <person name="Arredondo F."/>
            <person name="Hong C."/>
            <person name="Coffey M."/>
            <person name="Young S.K."/>
            <person name="Zeng Q."/>
            <person name="Gargeya S."/>
            <person name="Fitzgerald M."/>
            <person name="Abouelleil A."/>
            <person name="Alvarado L."/>
            <person name="Chapman S.B."/>
            <person name="Gainer-Dewar J."/>
            <person name="Goldberg J."/>
            <person name="Griggs A."/>
            <person name="Gujja S."/>
            <person name="Hansen M."/>
            <person name="Howarth C."/>
            <person name="Imamovic A."/>
            <person name="Ireland A."/>
            <person name="Larimer J."/>
            <person name="McCowan C."/>
            <person name="Murphy C."/>
            <person name="Pearson M."/>
            <person name="Poon T.W."/>
            <person name="Priest M."/>
            <person name="Roberts A."/>
            <person name="Saif S."/>
            <person name="Shea T."/>
            <person name="Sykes S."/>
            <person name="Wortman J."/>
            <person name="Nusbaum C."/>
            <person name="Birren B."/>
        </authorList>
    </citation>
    <scope>NUCLEOTIDE SEQUENCE [LARGE SCALE GENOMIC DNA]</scope>
    <source>
        <strain evidence="1">CJ02B3</strain>
    </source>
</reference>